<name>A0ABY8IWS9_9BACI</name>
<feature type="region of interest" description="Disordered" evidence="1">
    <location>
        <begin position="45"/>
        <end position="95"/>
    </location>
</feature>
<feature type="signal peptide" evidence="2">
    <location>
        <begin position="1"/>
        <end position="19"/>
    </location>
</feature>
<dbReference type="EMBL" id="CP121671">
    <property type="protein sequence ID" value="WFT74683.1"/>
    <property type="molecule type" value="Genomic_DNA"/>
</dbReference>
<evidence type="ECO:0000259" key="3">
    <source>
        <dbReference type="Pfam" id="PF00188"/>
    </source>
</evidence>
<feature type="compositionally biased region" description="Basic and acidic residues" evidence="1">
    <location>
        <begin position="45"/>
        <end position="56"/>
    </location>
</feature>
<dbReference type="CDD" id="cd05379">
    <property type="entry name" value="CAP_bacterial"/>
    <property type="match status" value="1"/>
</dbReference>
<dbReference type="PROSITE" id="PS51257">
    <property type="entry name" value="PROKAR_LIPOPROTEIN"/>
    <property type="match status" value="1"/>
</dbReference>
<proteinExistence type="predicted"/>
<dbReference type="Gene3D" id="3.40.33.10">
    <property type="entry name" value="CAP"/>
    <property type="match status" value="1"/>
</dbReference>
<sequence length="228" mass="25626">MRKSLFLLVYTAVIMAVLAACGAGDEGALERESYDYNQVEYGPEQREKVELEREQNRFSANIPFEGTDPGLPMENHNNDAPNSDRFEADGDDTGTNDQRVDEVTGSFQEQVVQLTNQARKKNGLKPLKINSELSKVARKKSTDMAKNDYFAHTSPTYGNPVQMLKQFGIEFSYAAENIAVGQQTPNEVVQDWLDSPGHRKNIMNEQVTQIGVGYTKDGQHWTQLFISK</sequence>
<organism evidence="4 5">
    <name type="scientific">Halobacillus naozhouensis</name>
    <dbReference type="NCBI Taxonomy" id="554880"/>
    <lineage>
        <taxon>Bacteria</taxon>
        <taxon>Bacillati</taxon>
        <taxon>Bacillota</taxon>
        <taxon>Bacilli</taxon>
        <taxon>Bacillales</taxon>
        <taxon>Bacillaceae</taxon>
        <taxon>Halobacillus</taxon>
    </lineage>
</organism>
<feature type="chain" id="PRO_5045544394" evidence="2">
    <location>
        <begin position="20"/>
        <end position="228"/>
    </location>
</feature>
<dbReference type="InterPro" id="IPR035940">
    <property type="entry name" value="CAP_sf"/>
</dbReference>
<dbReference type="Proteomes" id="UP001221597">
    <property type="component" value="Chromosome"/>
</dbReference>
<keyword evidence="5" id="KW-1185">Reference proteome</keyword>
<dbReference type="PANTHER" id="PTHR31157:SF1">
    <property type="entry name" value="SCP DOMAIN-CONTAINING PROTEIN"/>
    <property type="match status" value="1"/>
</dbReference>
<protein>
    <submittedName>
        <fullName evidence="4">CAP domain-containing protein</fullName>
    </submittedName>
</protein>
<evidence type="ECO:0000256" key="1">
    <source>
        <dbReference type="SAM" id="MobiDB-lite"/>
    </source>
</evidence>
<accession>A0ABY8IWS9</accession>
<gene>
    <name evidence="4" type="ORF">P9989_20430</name>
</gene>
<keyword evidence="2" id="KW-0732">Signal</keyword>
<dbReference type="PANTHER" id="PTHR31157">
    <property type="entry name" value="SCP DOMAIN-CONTAINING PROTEIN"/>
    <property type="match status" value="1"/>
</dbReference>
<dbReference type="RefSeq" id="WP_283076679.1">
    <property type="nucleotide sequence ID" value="NZ_CP121671.1"/>
</dbReference>
<evidence type="ECO:0000256" key="2">
    <source>
        <dbReference type="SAM" id="SignalP"/>
    </source>
</evidence>
<reference evidence="4 5" key="1">
    <citation type="submission" date="2023-04" db="EMBL/GenBank/DDBJ databases">
        <title>Genome sequence of Halobacillus naozhouensis KACC 21980.</title>
        <authorList>
            <person name="Kim S."/>
            <person name="Heo J."/>
            <person name="Kwon S.-W."/>
        </authorList>
    </citation>
    <scope>NUCLEOTIDE SEQUENCE [LARGE SCALE GENOMIC DNA]</scope>
    <source>
        <strain evidence="4 5">KCTC 13234</strain>
    </source>
</reference>
<dbReference type="SUPFAM" id="SSF55797">
    <property type="entry name" value="PR-1-like"/>
    <property type="match status" value="1"/>
</dbReference>
<dbReference type="Pfam" id="PF00188">
    <property type="entry name" value="CAP"/>
    <property type="match status" value="1"/>
</dbReference>
<dbReference type="InterPro" id="IPR014044">
    <property type="entry name" value="CAP_dom"/>
</dbReference>
<evidence type="ECO:0000313" key="5">
    <source>
        <dbReference type="Proteomes" id="UP001221597"/>
    </source>
</evidence>
<evidence type="ECO:0000313" key="4">
    <source>
        <dbReference type="EMBL" id="WFT74683.1"/>
    </source>
</evidence>
<feature type="domain" description="SCP" evidence="3">
    <location>
        <begin position="113"/>
        <end position="223"/>
    </location>
</feature>